<dbReference type="CDD" id="cd07067">
    <property type="entry name" value="HP_PGM_like"/>
    <property type="match status" value="1"/>
</dbReference>
<dbReference type="GO" id="GO:0005737">
    <property type="term" value="C:cytoplasm"/>
    <property type="evidence" value="ECO:0007669"/>
    <property type="project" value="TreeGrafter"/>
</dbReference>
<organism evidence="3 4">
    <name type="scientific">Yoonia litorea</name>
    <dbReference type="NCBI Taxonomy" id="1123755"/>
    <lineage>
        <taxon>Bacteria</taxon>
        <taxon>Pseudomonadati</taxon>
        <taxon>Pseudomonadota</taxon>
        <taxon>Alphaproteobacteria</taxon>
        <taxon>Rhodobacterales</taxon>
        <taxon>Paracoccaceae</taxon>
        <taxon>Yoonia</taxon>
    </lineage>
</organism>
<evidence type="ECO:0000313" key="3">
    <source>
        <dbReference type="EMBL" id="SFS13276.1"/>
    </source>
</evidence>
<feature type="binding site" evidence="2">
    <location>
        <position position="62"/>
    </location>
    <ligand>
        <name>substrate</name>
    </ligand>
</feature>
<reference evidence="3 4" key="1">
    <citation type="submission" date="2016-10" db="EMBL/GenBank/DDBJ databases">
        <authorList>
            <person name="de Groot N.N."/>
        </authorList>
    </citation>
    <scope>NUCLEOTIDE SEQUENCE [LARGE SCALE GENOMIC DNA]</scope>
    <source>
        <strain evidence="3 4">DSM 29433</strain>
    </source>
</reference>
<sequence>MVHPELYILRHGETFWNAENRMQGELDSPLTDKGELHAARQHEILRSRDLQGFHFYCSPQGRAFQTAAIALGGLAETIRTDDRLREIGVGDWSGRLRDELPMPKGPNPLMAQYEMAPNGEGFAAVKRRVKAFLDDLPGPSVIVTHGITGGIMRGLVIGEKAHRGQSPHGGQGCVYWLKNGEQHVLD</sequence>
<dbReference type="SUPFAM" id="SSF53254">
    <property type="entry name" value="Phosphoglycerate mutase-like"/>
    <property type="match status" value="1"/>
</dbReference>
<dbReference type="InterPro" id="IPR013078">
    <property type="entry name" value="His_Pase_superF_clade-1"/>
</dbReference>
<dbReference type="InterPro" id="IPR050275">
    <property type="entry name" value="PGM_Phosphatase"/>
</dbReference>
<dbReference type="SMART" id="SM00855">
    <property type="entry name" value="PGAM"/>
    <property type="match status" value="1"/>
</dbReference>
<accession>A0A1I6MC02</accession>
<keyword evidence="4" id="KW-1185">Reference proteome</keyword>
<gene>
    <name evidence="3" type="ORF">SAMN05444714_1519</name>
</gene>
<dbReference type="AlphaFoldDB" id="A0A1I6MC02"/>
<dbReference type="RefSeq" id="WP_090205937.1">
    <property type="nucleotide sequence ID" value="NZ_FOZM01000001.1"/>
</dbReference>
<dbReference type="EMBL" id="FOZM01000001">
    <property type="protein sequence ID" value="SFS13276.1"/>
    <property type="molecule type" value="Genomic_DNA"/>
</dbReference>
<dbReference type="PROSITE" id="PS00175">
    <property type="entry name" value="PG_MUTASE"/>
    <property type="match status" value="1"/>
</dbReference>
<feature type="active site" description="Proton donor/acceptor" evidence="1">
    <location>
        <position position="86"/>
    </location>
</feature>
<evidence type="ECO:0000313" key="4">
    <source>
        <dbReference type="Proteomes" id="UP000198926"/>
    </source>
</evidence>
<dbReference type="PANTHER" id="PTHR48100">
    <property type="entry name" value="BROAD-SPECIFICITY PHOSPHATASE YOR283W-RELATED"/>
    <property type="match status" value="1"/>
</dbReference>
<protein>
    <submittedName>
        <fullName evidence="3">Probable phosphoglycerate mutase</fullName>
    </submittedName>
</protein>
<dbReference type="Proteomes" id="UP000198926">
    <property type="component" value="Unassembled WGS sequence"/>
</dbReference>
<dbReference type="Pfam" id="PF00300">
    <property type="entry name" value="His_Phos_1"/>
    <property type="match status" value="1"/>
</dbReference>
<dbReference type="STRING" id="1123755.SAMN05444714_1519"/>
<evidence type="ECO:0000256" key="2">
    <source>
        <dbReference type="PIRSR" id="PIRSR613078-2"/>
    </source>
</evidence>
<evidence type="ECO:0000256" key="1">
    <source>
        <dbReference type="PIRSR" id="PIRSR613078-1"/>
    </source>
</evidence>
<feature type="binding site" evidence="2">
    <location>
        <begin position="10"/>
        <end position="17"/>
    </location>
    <ligand>
        <name>substrate</name>
    </ligand>
</feature>
<dbReference type="PANTHER" id="PTHR48100:SF59">
    <property type="entry name" value="ADENOSYLCOBALAMIN_ALPHA-RIBAZOLE PHOSPHATASE"/>
    <property type="match status" value="1"/>
</dbReference>
<dbReference type="OrthoDB" id="9781415at2"/>
<dbReference type="Gene3D" id="3.40.50.1240">
    <property type="entry name" value="Phosphoglycerate mutase-like"/>
    <property type="match status" value="1"/>
</dbReference>
<dbReference type="GO" id="GO:0016791">
    <property type="term" value="F:phosphatase activity"/>
    <property type="evidence" value="ECO:0007669"/>
    <property type="project" value="TreeGrafter"/>
</dbReference>
<feature type="active site" description="Tele-phosphohistidine intermediate" evidence="1">
    <location>
        <position position="11"/>
    </location>
</feature>
<dbReference type="InterPro" id="IPR029033">
    <property type="entry name" value="His_PPase_superfam"/>
</dbReference>
<proteinExistence type="predicted"/>
<dbReference type="InterPro" id="IPR001345">
    <property type="entry name" value="PG/BPGM_mutase_AS"/>
</dbReference>
<name>A0A1I6MC02_9RHOB</name>